<feature type="compositionally biased region" description="Low complexity" evidence="1">
    <location>
        <begin position="46"/>
        <end position="57"/>
    </location>
</feature>
<organism evidence="2 3">
    <name type="scientific">Ktedonospora formicarum</name>
    <dbReference type="NCBI Taxonomy" id="2778364"/>
    <lineage>
        <taxon>Bacteria</taxon>
        <taxon>Bacillati</taxon>
        <taxon>Chloroflexota</taxon>
        <taxon>Ktedonobacteria</taxon>
        <taxon>Ktedonobacterales</taxon>
        <taxon>Ktedonobacteraceae</taxon>
        <taxon>Ktedonospora</taxon>
    </lineage>
</organism>
<dbReference type="Proteomes" id="UP000612362">
    <property type="component" value="Unassembled WGS sequence"/>
</dbReference>
<evidence type="ECO:0000313" key="3">
    <source>
        <dbReference type="Proteomes" id="UP000612362"/>
    </source>
</evidence>
<reference evidence="2" key="1">
    <citation type="submission" date="2020-10" db="EMBL/GenBank/DDBJ databases">
        <title>Taxonomic study of unclassified bacteria belonging to the class Ktedonobacteria.</title>
        <authorList>
            <person name="Yabe S."/>
            <person name="Wang C.M."/>
            <person name="Zheng Y."/>
            <person name="Sakai Y."/>
            <person name="Cavaletti L."/>
            <person name="Monciardini P."/>
            <person name="Donadio S."/>
        </authorList>
    </citation>
    <scope>NUCLEOTIDE SEQUENCE</scope>
    <source>
        <strain evidence="2">SOSP1-1</strain>
    </source>
</reference>
<comment type="caution">
    <text evidence="2">The sequence shown here is derived from an EMBL/GenBank/DDBJ whole genome shotgun (WGS) entry which is preliminary data.</text>
</comment>
<dbReference type="AlphaFoldDB" id="A0A8J3MSA9"/>
<sequence>MERFKIDFRQKRWLFLLLGVLTVAAIVVATFFTGLISLPTAATVSGSTASSVPKSKSTPPPLNPAGTNSSHCSSVGKLVDSYPIKSGSTKIAELDLYYNSSTGYNCVYTRSVGSAYGKTKFMRVSISVCSETKPGSKCHARSGSQYFAEDAGNFKYYAGPVGVNGRGHCILAYGYVNPSHSIFSTPNASHCG</sequence>
<feature type="region of interest" description="Disordered" evidence="1">
    <location>
        <begin position="46"/>
        <end position="71"/>
    </location>
</feature>
<evidence type="ECO:0000256" key="1">
    <source>
        <dbReference type="SAM" id="MobiDB-lite"/>
    </source>
</evidence>
<accession>A0A8J3MSA9</accession>
<dbReference type="EMBL" id="BNJF01000002">
    <property type="protein sequence ID" value="GHO45910.1"/>
    <property type="molecule type" value="Genomic_DNA"/>
</dbReference>
<keyword evidence="3" id="KW-1185">Reference proteome</keyword>
<proteinExistence type="predicted"/>
<name>A0A8J3MSA9_9CHLR</name>
<protein>
    <submittedName>
        <fullName evidence="2">Uncharacterized protein</fullName>
    </submittedName>
</protein>
<dbReference type="RefSeq" id="WP_220195328.1">
    <property type="nucleotide sequence ID" value="NZ_BNJF01000002.1"/>
</dbReference>
<evidence type="ECO:0000313" key="2">
    <source>
        <dbReference type="EMBL" id="GHO45910.1"/>
    </source>
</evidence>
<gene>
    <name evidence="2" type="ORF">KSX_40730</name>
</gene>